<evidence type="ECO:0000256" key="2">
    <source>
        <dbReference type="ARBA" id="ARBA00022630"/>
    </source>
</evidence>
<dbReference type="GO" id="GO:0016491">
    <property type="term" value="F:oxidoreductase activity"/>
    <property type="evidence" value="ECO:0007669"/>
    <property type="project" value="UniProtKB-UniRule"/>
</dbReference>
<evidence type="ECO:0000256" key="1">
    <source>
        <dbReference type="ARBA" id="ARBA00008366"/>
    </source>
</evidence>
<dbReference type="Proteomes" id="UP000003597">
    <property type="component" value="Unassembled WGS sequence"/>
</dbReference>
<protein>
    <submittedName>
        <fullName evidence="7">Nitro/flavin reductase</fullName>
    </submittedName>
</protein>
<dbReference type="InterPro" id="IPR016446">
    <property type="entry name" value="Flavin_OxRdtase_Frp"/>
</dbReference>
<dbReference type="PANTHER" id="PTHR43425">
    <property type="entry name" value="OXYGEN-INSENSITIVE NADPH NITROREDUCTASE"/>
    <property type="match status" value="1"/>
</dbReference>
<dbReference type="InterPro" id="IPR029479">
    <property type="entry name" value="Nitroreductase"/>
</dbReference>
<organism evidence="7 8">
    <name type="scientific">Listeria innocua ATCC 33091</name>
    <dbReference type="NCBI Taxonomy" id="1002366"/>
    <lineage>
        <taxon>Bacteria</taxon>
        <taxon>Bacillati</taxon>
        <taxon>Bacillota</taxon>
        <taxon>Bacilli</taxon>
        <taxon>Bacillales</taxon>
        <taxon>Listeriaceae</taxon>
        <taxon>Listeria</taxon>
    </lineage>
</organism>
<evidence type="ECO:0000256" key="4">
    <source>
        <dbReference type="ARBA" id="ARBA00023002"/>
    </source>
</evidence>
<accession>A0AB72ZAI4</accession>
<keyword evidence="3 5" id="KW-0288">FMN</keyword>
<comment type="caution">
    <text evidence="7">The sequence shown here is derived from an EMBL/GenBank/DDBJ whole genome shotgun (WGS) entry which is preliminary data.</text>
</comment>
<dbReference type="CDD" id="cd02146">
    <property type="entry name" value="NfsA-like"/>
    <property type="match status" value="1"/>
</dbReference>
<evidence type="ECO:0000313" key="8">
    <source>
        <dbReference type="Proteomes" id="UP000003597"/>
    </source>
</evidence>
<dbReference type="Gene3D" id="3.40.109.10">
    <property type="entry name" value="NADH Oxidase"/>
    <property type="match status" value="1"/>
</dbReference>
<keyword evidence="2 5" id="KW-0285">Flavoprotein</keyword>
<dbReference type="PANTHER" id="PTHR43425:SF3">
    <property type="entry name" value="NADPH-DEPENDENT OXIDOREDUCTASE"/>
    <property type="match status" value="1"/>
</dbReference>
<evidence type="ECO:0000259" key="6">
    <source>
        <dbReference type="Pfam" id="PF00881"/>
    </source>
</evidence>
<dbReference type="EMBL" id="AGCN01000017">
    <property type="protein sequence ID" value="EHN61919.1"/>
    <property type="molecule type" value="Genomic_DNA"/>
</dbReference>
<name>A0AB72ZAI4_LISIO</name>
<sequence length="271" mass="31004">MIYAFQMMAQIDYTLFTVQIQIGGYVMNATIQQLVKHVSVREFKNERLSDKTKQHLLTAARSASSSHFVQSFSILEITDEKLRKELAEITNSASYVNQTGTFYVFIGDLYRQSKLLLENNRTLDGLRNMESLLVSVIDATIAAQNMVIAAESLDLGICYIGGIRNDIEKVAELLNLPPFTIPVFGLTVGVPEYKNQVKPRLLLENQVGENQYPHEQFTDLKAYEELTKDYYALREKNQHQTSWGDKNVEFFEEIRRPEIAGFLKKQGFTLD</sequence>
<dbReference type="Pfam" id="PF00881">
    <property type="entry name" value="Nitroreductase"/>
    <property type="match status" value="1"/>
</dbReference>
<dbReference type="InterPro" id="IPR000415">
    <property type="entry name" value="Nitroreductase-like"/>
</dbReference>
<dbReference type="PIRSF" id="PIRSF005426">
    <property type="entry name" value="Frp"/>
    <property type="match status" value="1"/>
</dbReference>
<keyword evidence="5" id="KW-0521">NADP</keyword>
<evidence type="ECO:0000256" key="5">
    <source>
        <dbReference type="PIRNR" id="PIRNR005426"/>
    </source>
</evidence>
<feature type="domain" description="Nitroreductase" evidence="6">
    <location>
        <begin position="37"/>
        <end position="189"/>
    </location>
</feature>
<gene>
    <name evidence="7" type="ORF">HMPREF0557_00938</name>
</gene>
<keyword evidence="8" id="KW-1185">Reference proteome</keyword>
<evidence type="ECO:0000313" key="7">
    <source>
        <dbReference type="EMBL" id="EHN61919.1"/>
    </source>
</evidence>
<reference evidence="7 8" key="1">
    <citation type="submission" date="2011-08" db="EMBL/GenBank/DDBJ databases">
        <authorList>
            <person name="Weinstock G."/>
            <person name="Sodergren E."/>
            <person name="Clifton S."/>
            <person name="Fulton L."/>
            <person name="Fulton B."/>
            <person name="Courtney L."/>
            <person name="Fronick C."/>
            <person name="Harrison M."/>
            <person name="Strong C."/>
            <person name="Farmer C."/>
            <person name="Delahaunty K."/>
            <person name="Markovic C."/>
            <person name="Hall O."/>
            <person name="Minx P."/>
            <person name="Tomlinson C."/>
            <person name="Mitreva M."/>
            <person name="Hou S."/>
            <person name="Chen J."/>
            <person name="Wollam A."/>
            <person name="Pepin K.H."/>
            <person name="Johnson M."/>
            <person name="Bhonagiri V."/>
            <person name="Zhang X."/>
            <person name="Suruliraj S."/>
            <person name="Warren W."/>
            <person name="Chinwalla A."/>
            <person name="Mardis E.R."/>
            <person name="Wilson R.K."/>
        </authorList>
    </citation>
    <scope>NUCLEOTIDE SEQUENCE [LARGE SCALE GENOMIC DNA]</scope>
    <source>
        <strain evidence="7 8">ATCC 33091</strain>
    </source>
</reference>
<proteinExistence type="inferred from homology"/>
<comment type="similarity">
    <text evidence="1 5">Belongs to the flavin oxidoreductase frp family.</text>
</comment>
<keyword evidence="4 5" id="KW-0560">Oxidoreductase</keyword>
<evidence type="ECO:0000256" key="3">
    <source>
        <dbReference type="ARBA" id="ARBA00022643"/>
    </source>
</evidence>
<dbReference type="AlphaFoldDB" id="A0AB72ZAI4"/>
<dbReference type="SUPFAM" id="SSF55469">
    <property type="entry name" value="FMN-dependent nitroreductase-like"/>
    <property type="match status" value="1"/>
</dbReference>